<dbReference type="SUPFAM" id="SSF56112">
    <property type="entry name" value="Protein kinase-like (PK-like)"/>
    <property type="match status" value="1"/>
</dbReference>
<dbReference type="SMART" id="SM00219">
    <property type="entry name" value="TyrKc"/>
    <property type="match status" value="1"/>
</dbReference>
<feature type="domain" description="Protein kinase" evidence="1">
    <location>
        <begin position="1"/>
        <end position="158"/>
    </location>
</feature>
<dbReference type="InterPro" id="IPR020635">
    <property type="entry name" value="Tyr_kinase_cat_dom"/>
</dbReference>
<dbReference type="InterPro" id="IPR011009">
    <property type="entry name" value="Kinase-like_dom_sf"/>
</dbReference>
<dbReference type="GO" id="GO:0004714">
    <property type="term" value="F:transmembrane receptor protein tyrosine kinase activity"/>
    <property type="evidence" value="ECO:0007669"/>
    <property type="project" value="TreeGrafter"/>
</dbReference>
<proteinExistence type="predicted"/>
<dbReference type="PANTHER" id="PTHR24416:SF600">
    <property type="entry name" value="PDGF- AND VEGF-RECEPTOR RELATED, ISOFORM J"/>
    <property type="match status" value="1"/>
</dbReference>
<dbReference type="FunFam" id="1.10.510.10:FF:000986">
    <property type="entry name" value="Protein tyrosine kinase 2aa"/>
    <property type="match status" value="1"/>
</dbReference>
<sequence>MQYIASRGLIHRDLAARNILLCDNQVVKIFDFGLCCNPEQNLIYQASLPKRLPMKWLPIEALTNRIFSEKSDVWSFGILIYEVYSLGKTPYDNMDNTEVLEFLQSGRRLEKPDLANEDLFNLMMSCWEEEPLNRPTFSELSDNLRKMLEDVTEHYDYLLV</sequence>
<dbReference type="InterPro" id="IPR001245">
    <property type="entry name" value="Ser-Thr/Tyr_kinase_cat_dom"/>
</dbReference>
<name>A0A914CJY5_9BILA</name>
<evidence type="ECO:0000259" key="1">
    <source>
        <dbReference type="PROSITE" id="PS50011"/>
    </source>
</evidence>
<dbReference type="PANTHER" id="PTHR24416">
    <property type="entry name" value="TYROSINE-PROTEIN KINASE RECEPTOR"/>
    <property type="match status" value="1"/>
</dbReference>
<dbReference type="WBParaSite" id="ACRNAN_scaffold11137.g27639.t1">
    <property type="protein sequence ID" value="ACRNAN_scaffold11137.g27639.t1"/>
    <property type="gene ID" value="ACRNAN_scaffold11137.g27639"/>
</dbReference>
<dbReference type="InterPro" id="IPR050122">
    <property type="entry name" value="RTK"/>
</dbReference>
<dbReference type="PROSITE" id="PS50011">
    <property type="entry name" value="PROTEIN_KINASE_DOM"/>
    <property type="match status" value="1"/>
</dbReference>
<dbReference type="InterPro" id="IPR000719">
    <property type="entry name" value="Prot_kinase_dom"/>
</dbReference>
<reference evidence="3" key="1">
    <citation type="submission" date="2022-11" db="UniProtKB">
        <authorList>
            <consortium name="WormBaseParasite"/>
        </authorList>
    </citation>
    <scope>IDENTIFICATION</scope>
</reference>
<dbReference type="GO" id="GO:0005886">
    <property type="term" value="C:plasma membrane"/>
    <property type="evidence" value="ECO:0007669"/>
    <property type="project" value="TreeGrafter"/>
</dbReference>
<evidence type="ECO:0000313" key="3">
    <source>
        <dbReference type="WBParaSite" id="ACRNAN_scaffold11137.g27639.t1"/>
    </source>
</evidence>
<dbReference type="InterPro" id="IPR008266">
    <property type="entry name" value="Tyr_kinase_AS"/>
</dbReference>
<keyword evidence="2" id="KW-1185">Reference proteome</keyword>
<dbReference type="GO" id="GO:0005524">
    <property type="term" value="F:ATP binding"/>
    <property type="evidence" value="ECO:0007669"/>
    <property type="project" value="InterPro"/>
</dbReference>
<dbReference type="Proteomes" id="UP000887540">
    <property type="component" value="Unplaced"/>
</dbReference>
<organism evidence="2 3">
    <name type="scientific">Acrobeloides nanus</name>
    <dbReference type="NCBI Taxonomy" id="290746"/>
    <lineage>
        <taxon>Eukaryota</taxon>
        <taxon>Metazoa</taxon>
        <taxon>Ecdysozoa</taxon>
        <taxon>Nematoda</taxon>
        <taxon>Chromadorea</taxon>
        <taxon>Rhabditida</taxon>
        <taxon>Tylenchina</taxon>
        <taxon>Cephalobomorpha</taxon>
        <taxon>Cephaloboidea</taxon>
        <taxon>Cephalobidae</taxon>
        <taxon>Acrobeloides</taxon>
    </lineage>
</organism>
<dbReference type="GO" id="GO:0007169">
    <property type="term" value="P:cell surface receptor protein tyrosine kinase signaling pathway"/>
    <property type="evidence" value="ECO:0007669"/>
    <property type="project" value="TreeGrafter"/>
</dbReference>
<accession>A0A914CJY5</accession>
<dbReference type="Pfam" id="PF07714">
    <property type="entry name" value="PK_Tyr_Ser-Thr"/>
    <property type="match status" value="1"/>
</dbReference>
<dbReference type="GO" id="GO:0043235">
    <property type="term" value="C:receptor complex"/>
    <property type="evidence" value="ECO:0007669"/>
    <property type="project" value="TreeGrafter"/>
</dbReference>
<dbReference type="Gene3D" id="1.10.510.10">
    <property type="entry name" value="Transferase(Phosphotransferase) domain 1"/>
    <property type="match status" value="1"/>
</dbReference>
<evidence type="ECO:0000313" key="2">
    <source>
        <dbReference type="Proteomes" id="UP000887540"/>
    </source>
</evidence>
<dbReference type="PROSITE" id="PS00109">
    <property type="entry name" value="PROTEIN_KINASE_TYR"/>
    <property type="match status" value="1"/>
</dbReference>
<protein>
    <submittedName>
        <fullName evidence="3">Protein kinase domain-containing protein</fullName>
    </submittedName>
</protein>
<dbReference type="AlphaFoldDB" id="A0A914CJY5"/>
<dbReference type="PRINTS" id="PR00109">
    <property type="entry name" value="TYRKINASE"/>
</dbReference>